<keyword evidence="8 9" id="KW-0472">Membrane</keyword>
<evidence type="ECO:0000256" key="5">
    <source>
        <dbReference type="ARBA" id="ARBA00022750"/>
    </source>
</evidence>
<dbReference type="GO" id="GO:0004190">
    <property type="term" value="F:aspartic-type endopeptidase activity"/>
    <property type="evidence" value="ECO:0007669"/>
    <property type="project" value="UniProtKB-EC"/>
</dbReference>
<keyword evidence="4 9" id="KW-0812">Transmembrane</keyword>
<protein>
    <recommendedName>
        <fullName evidence="9">Lipoprotein signal peptidase</fullName>
        <ecNumber evidence="9">3.4.23.36</ecNumber>
    </recommendedName>
    <alternativeName>
        <fullName evidence="9">Prolipoprotein signal peptidase</fullName>
    </alternativeName>
    <alternativeName>
        <fullName evidence="9">Signal peptidase II</fullName>
        <shortName evidence="9">SPase II</shortName>
    </alternativeName>
</protein>
<dbReference type="Pfam" id="PF01252">
    <property type="entry name" value="Peptidase_A8"/>
    <property type="match status" value="1"/>
</dbReference>
<keyword evidence="3 9" id="KW-0645">Protease</keyword>
<dbReference type="RefSeq" id="WP_380713183.1">
    <property type="nucleotide sequence ID" value="NZ_JBHUML010000002.1"/>
</dbReference>
<comment type="function">
    <text evidence="9 10">This protein specifically catalyzes the removal of signal peptides from prolipoproteins.</text>
</comment>
<evidence type="ECO:0000256" key="4">
    <source>
        <dbReference type="ARBA" id="ARBA00022692"/>
    </source>
</evidence>
<dbReference type="PROSITE" id="PS00855">
    <property type="entry name" value="SPASE_II"/>
    <property type="match status" value="1"/>
</dbReference>
<proteinExistence type="inferred from homology"/>
<feature type="transmembrane region" description="Helical" evidence="9">
    <location>
        <begin position="7"/>
        <end position="26"/>
    </location>
</feature>
<evidence type="ECO:0000256" key="7">
    <source>
        <dbReference type="ARBA" id="ARBA00022989"/>
    </source>
</evidence>
<comment type="subcellular location">
    <subcellularLocation>
        <location evidence="9">Cell membrane</location>
        <topology evidence="9">Multi-pass membrane protein</topology>
    </subcellularLocation>
</comment>
<keyword evidence="6 9" id="KW-0378">Hydrolase</keyword>
<dbReference type="EMBL" id="JBHUML010000002">
    <property type="protein sequence ID" value="MFD2704875.1"/>
    <property type="molecule type" value="Genomic_DNA"/>
</dbReference>
<accession>A0ABW5SYP8</accession>
<feature type="transmembrane region" description="Helical" evidence="9">
    <location>
        <begin position="126"/>
        <end position="150"/>
    </location>
</feature>
<name>A0ABW5SYP8_9BACI</name>
<evidence type="ECO:0000256" key="10">
    <source>
        <dbReference type="RuleBase" id="RU000594"/>
    </source>
</evidence>
<feature type="active site" evidence="9">
    <location>
        <position position="134"/>
    </location>
</feature>
<evidence type="ECO:0000313" key="13">
    <source>
        <dbReference type="Proteomes" id="UP001597520"/>
    </source>
</evidence>
<feature type="transmembrane region" description="Helical" evidence="9">
    <location>
        <begin position="63"/>
        <end position="80"/>
    </location>
</feature>
<evidence type="ECO:0000256" key="1">
    <source>
        <dbReference type="ARBA" id="ARBA00006139"/>
    </source>
</evidence>
<evidence type="ECO:0000313" key="12">
    <source>
        <dbReference type="EMBL" id="MFD2704875.1"/>
    </source>
</evidence>
<dbReference type="PRINTS" id="PR00781">
    <property type="entry name" value="LIPOSIGPTASE"/>
</dbReference>
<keyword evidence="2 9" id="KW-1003">Cell membrane</keyword>
<dbReference type="Proteomes" id="UP001597520">
    <property type="component" value="Unassembled WGS sequence"/>
</dbReference>
<dbReference type="HAMAP" id="MF_00161">
    <property type="entry name" value="LspA"/>
    <property type="match status" value="1"/>
</dbReference>
<feature type="transmembrane region" description="Helical" evidence="9">
    <location>
        <begin position="89"/>
        <end position="106"/>
    </location>
</feature>
<comment type="catalytic activity">
    <reaction evidence="9 10">
        <text>Release of signal peptides from bacterial membrane prolipoproteins. Hydrolyzes -Xaa-Yaa-Zaa-|-(S,diacylglyceryl)Cys-, in which Xaa is hydrophobic (preferably Leu), and Yaa (Ala or Ser) and Zaa (Gly or Ala) have small, neutral side chains.</text>
        <dbReference type="EC" id="3.4.23.36"/>
    </reaction>
</comment>
<keyword evidence="5 9" id="KW-0064">Aspartyl protease</keyword>
<sequence>MNMKKLLYYGLALFTIAVDQLTKWLIVQYMDVAESIEVIQGFFYLTSHRNSGAAFGMLQGQMWLFYIVTVIVAVFIVYYLHSYGMQSKWYGIPLALILGGALGNFIDRVLFGEVVDFFNVYIFSYNYPIFNIADSALVTGVLMLIVKMAADDWKEKRKEKHG</sequence>
<evidence type="ECO:0000256" key="8">
    <source>
        <dbReference type="ARBA" id="ARBA00023136"/>
    </source>
</evidence>
<feature type="active site" evidence="9">
    <location>
        <position position="116"/>
    </location>
</feature>
<reference evidence="13" key="1">
    <citation type="journal article" date="2019" name="Int. J. Syst. Evol. Microbiol.">
        <title>The Global Catalogue of Microorganisms (GCM) 10K type strain sequencing project: providing services to taxonomists for standard genome sequencing and annotation.</title>
        <authorList>
            <consortium name="The Broad Institute Genomics Platform"/>
            <consortium name="The Broad Institute Genome Sequencing Center for Infectious Disease"/>
            <person name="Wu L."/>
            <person name="Ma J."/>
        </authorList>
    </citation>
    <scope>NUCLEOTIDE SEQUENCE [LARGE SCALE GENOMIC DNA]</scope>
    <source>
        <strain evidence="13">KCTC 33792</strain>
    </source>
</reference>
<dbReference type="PANTHER" id="PTHR33695">
    <property type="entry name" value="LIPOPROTEIN SIGNAL PEPTIDASE"/>
    <property type="match status" value="1"/>
</dbReference>
<comment type="caution">
    <text evidence="12">The sequence shown here is derived from an EMBL/GenBank/DDBJ whole genome shotgun (WGS) entry which is preliminary data.</text>
</comment>
<evidence type="ECO:0000256" key="11">
    <source>
        <dbReference type="RuleBase" id="RU004181"/>
    </source>
</evidence>
<evidence type="ECO:0000256" key="2">
    <source>
        <dbReference type="ARBA" id="ARBA00022475"/>
    </source>
</evidence>
<evidence type="ECO:0000256" key="3">
    <source>
        <dbReference type="ARBA" id="ARBA00022670"/>
    </source>
</evidence>
<keyword evidence="13" id="KW-1185">Reference proteome</keyword>
<dbReference type="PANTHER" id="PTHR33695:SF1">
    <property type="entry name" value="LIPOPROTEIN SIGNAL PEPTIDASE"/>
    <property type="match status" value="1"/>
</dbReference>
<organism evidence="12 13">
    <name type="scientific">Salibacterium lacus</name>
    <dbReference type="NCBI Taxonomy" id="1898109"/>
    <lineage>
        <taxon>Bacteria</taxon>
        <taxon>Bacillati</taxon>
        <taxon>Bacillota</taxon>
        <taxon>Bacilli</taxon>
        <taxon>Bacillales</taxon>
        <taxon>Bacillaceae</taxon>
    </lineage>
</organism>
<dbReference type="InterPro" id="IPR001872">
    <property type="entry name" value="Peptidase_A8"/>
</dbReference>
<gene>
    <name evidence="9 12" type="primary">lspA</name>
    <name evidence="12" type="ORF">ACFSUB_05295</name>
</gene>
<evidence type="ECO:0000256" key="9">
    <source>
        <dbReference type="HAMAP-Rule" id="MF_00161"/>
    </source>
</evidence>
<dbReference type="NCBIfam" id="TIGR00077">
    <property type="entry name" value="lspA"/>
    <property type="match status" value="1"/>
</dbReference>
<keyword evidence="7 9" id="KW-1133">Transmembrane helix</keyword>
<dbReference type="EC" id="3.4.23.36" evidence="9"/>
<evidence type="ECO:0000256" key="6">
    <source>
        <dbReference type="ARBA" id="ARBA00022801"/>
    </source>
</evidence>
<comment type="similarity">
    <text evidence="1 9 11">Belongs to the peptidase A8 family.</text>
</comment>
<comment type="pathway">
    <text evidence="9">Protein modification; lipoprotein biosynthesis (signal peptide cleavage).</text>
</comment>